<reference evidence="5 6" key="1">
    <citation type="submission" date="2023-01" db="EMBL/GenBank/DDBJ databases">
        <title>Analysis of 21 Apiospora genomes using comparative genomics revels a genus with tremendous synthesis potential of carbohydrate active enzymes and secondary metabolites.</title>
        <authorList>
            <person name="Sorensen T."/>
        </authorList>
    </citation>
    <scope>NUCLEOTIDE SEQUENCE [LARGE SCALE GENOMIC DNA]</scope>
    <source>
        <strain evidence="5 6">CBS 24483</strain>
    </source>
</reference>
<dbReference type="RefSeq" id="XP_066697433.1">
    <property type="nucleotide sequence ID" value="XM_066845035.1"/>
</dbReference>
<dbReference type="PANTHER" id="PTHR46224:SF64">
    <property type="entry name" value="IQ MOTIF AND ANKYRIN REPEAT DOMAIN-CONTAINING PROTEIN 1"/>
    <property type="match status" value="1"/>
</dbReference>
<keyword evidence="3" id="KW-1133">Transmembrane helix</keyword>
<dbReference type="InterPro" id="IPR027417">
    <property type="entry name" value="P-loop_NTPase"/>
</dbReference>
<dbReference type="PROSITE" id="PS50297">
    <property type="entry name" value="ANK_REP_REGION"/>
    <property type="match status" value="1"/>
</dbReference>
<feature type="transmembrane region" description="Helical" evidence="3">
    <location>
        <begin position="101"/>
        <end position="120"/>
    </location>
</feature>
<evidence type="ECO:0000256" key="2">
    <source>
        <dbReference type="PROSITE-ProRule" id="PRU00023"/>
    </source>
</evidence>
<keyword evidence="6" id="KW-1185">Reference proteome</keyword>
<feature type="transmembrane region" description="Helical" evidence="3">
    <location>
        <begin position="74"/>
        <end position="95"/>
    </location>
</feature>
<dbReference type="SUPFAM" id="SSF48403">
    <property type="entry name" value="Ankyrin repeat"/>
    <property type="match status" value="2"/>
</dbReference>
<dbReference type="InterPro" id="IPR036770">
    <property type="entry name" value="Ankyrin_rpt-contain_sf"/>
</dbReference>
<dbReference type="InterPro" id="IPR056884">
    <property type="entry name" value="NPHP3-like_N"/>
</dbReference>
<keyword evidence="3" id="KW-0472">Membrane</keyword>
<dbReference type="SMART" id="SM00248">
    <property type="entry name" value="ANK"/>
    <property type="match status" value="14"/>
</dbReference>
<evidence type="ECO:0000256" key="3">
    <source>
        <dbReference type="SAM" id="Phobius"/>
    </source>
</evidence>
<keyword evidence="2" id="KW-0040">ANK repeat</keyword>
<proteinExistence type="predicted"/>
<dbReference type="PANTHER" id="PTHR46224">
    <property type="entry name" value="ANKYRIN REPEAT FAMILY PROTEIN"/>
    <property type="match status" value="1"/>
</dbReference>
<dbReference type="Gene3D" id="3.40.50.300">
    <property type="entry name" value="P-loop containing nucleotide triphosphate hydrolases"/>
    <property type="match status" value="1"/>
</dbReference>
<feature type="domain" description="Nephrocystin 3-like N-terminal" evidence="4">
    <location>
        <begin position="176"/>
        <end position="347"/>
    </location>
</feature>
<dbReference type="InterPro" id="IPR002110">
    <property type="entry name" value="Ankyrin_rpt"/>
</dbReference>
<keyword evidence="1" id="KW-0677">Repeat</keyword>
<dbReference type="GeneID" id="92078097"/>
<evidence type="ECO:0000313" key="6">
    <source>
        <dbReference type="Proteomes" id="UP001391051"/>
    </source>
</evidence>
<feature type="transmembrane region" description="Helical" evidence="3">
    <location>
        <begin position="41"/>
        <end position="62"/>
    </location>
</feature>
<gene>
    <name evidence="5" type="ORF">PG986_008813</name>
</gene>
<dbReference type="Gene3D" id="1.25.40.20">
    <property type="entry name" value="Ankyrin repeat-containing domain"/>
    <property type="match status" value="3"/>
</dbReference>
<evidence type="ECO:0000259" key="4">
    <source>
        <dbReference type="Pfam" id="PF24883"/>
    </source>
</evidence>
<dbReference type="Proteomes" id="UP001391051">
    <property type="component" value="Unassembled WGS sequence"/>
</dbReference>
<sequence length="1122" mass="122272">MKQDRTEQHVVWAAVCLVIVTINAWPAFFMDGSPPSVIQEAAAWLILLTEAIYTFSAMVGTADSTSFQNTHKPACCAVAGFLGLEAALLVLMFYVPAPAQTHPLVISFFSFGFFWLGFGWEMGAYTGGASGSERHIFRGAPCPAQALFQHRRTTPILSSALQPDQYEHTVTCSGSNGAPGTGKTMHCSRIISHIKRHCRSSVDAPKPMHGVDFYFDSSDRQKQSLRALLESVAVNLVYQNDGKPPSHCVISFERPSWRQYIYEPSLKHSTVLSETAASLYKSKDHGRIAPSLEELFKVIAAEVSRTEVTYLIIDALNECPEPERKAFFDQFLQRMLQANIKILITSRKIRDIERAIEAVDSNDIRIHDSIVDAETKDEIAIRISQYNDVASRDPYTMADAVDEIVAGVKDTFQWTRCPIDSMKTGDVPLQLPDMLCDFGIDINKNTEDTLCIALHARRVDVLEYLAKKGLDVNRPMITSACPQAGSSGSAGMTLLQCAAAEGDIPMTKKVLELGTRVVPSAGDKGNALYYAILSGNPTVVELMLEMGVKVDDSIRDHSILVQAIRNGLYSLVRRLISLGAYVNVHEEGESPLSAAFRAGQEGLVGLLRYHGAIFSDMDYEVAKETIENGSLEELRTLLEYGLDPNMCKHYHNPRPVFEFSPVYYAAQHTDIAAIKLLVRHGADLGRGQFADVLDDVCRRGNAEMAMFFLDHGASVHLDQALAAAVELKGNEAMVESILGRGAMPGASAMCSAASIGDKDMIARLLEAVTIPDDHVNYYGGRLGSPLRAAVSSMTGGLRREPVVDLLLKHGAQVNPPEARRHRDRYRCQAMRRQYVRRQKRDMALMFPSPLYLGLPKYSHSVDDAVSITRKLLDLGADPNLCGGDLHTPLQNAAVHCPAMLGPLLDEGADVNVIGGRMGTALHAAASRNDIDSIKLLLSHGADARIVAGRYGTVLQAAALFKYPEENGNSNIDEQAATNEVMDTLLKAGADPHRGNTGKYGSAVQTAAVKGNLFALKWLAATGANIRAKGGVWGTRTAPRTSSIATGRGAPCRRIGTSSAGSRSITGATAGRIGSRGARRFRLSMGYRPFGIRLGTLIMNILILVSFGEEKVWIQLDAEPDCY</sequence>
<keyword evidence="3" id="KW-0812">Transmembrane</keyword>
<protein>
    <recommendedName>
        <fullName evidence="4">Nephrocystin 3-like N-terminal domain-containing protein</fullName>
    </recommendedName>
</protein>
<dbReference type="EMBL" id="JAQQWE010000006">
    <property type="protein sequence ID" value="KAK7947927.1"/>
    <property type="molecule type" value="Genomic_DNA"/>
</dbReference>
<comment type="caution">
    <text evidence="5">The sequence shown here is derived from an EMBL/GenBank/DDBJ whole genome shotgun (WGS) entry which is preliminary data.</text>
</comment>
<dbReference type="PROSITE" id="PS50088">
    <property type="entry name" value="ANK_REPEAT"/>
    <property type="match status" value="1"/>
</dbReference>
<name>A0ABR1Q5U2_9PEZI</name>
<accession>A0ABR1Q5U2</accession>
<feature type="transmembrane region" description="Helical" evidence="3">
    <location>
        <begin position="9"/>
        <end position="29"/>
    </location>
</feature>
<dbReference type="InterPro" id="IPR051616">
    <property type="entry name" value="Cul2-RING_E3_ligase_SR"/>
</dbReference>
<dbReference type="Pfam" id="PF12796">
    <property type="entry name" value="Ank_2"/>
    <property type="match status" value="1"/>
</dbReference>
<dbReference type="Pfam" id="PF24883">
    <property type="entry name" value="NPHP3_N"/>
    <property type="match status" value="1"/>
</dbReference>
<evidence type="ECO:0000313" key="5">
    <source>
        <dbReference type="EMBL" id="KAK7947927.1"/>
    </source>
</evidence>
<feature type="repeat" description="ANK" evidence="2">
    <location>
        <begin position="916"/>
        <end position="948"/>
    </location>
</feature>
<organism evidence="5 6">
    <name type="scientific">Apiospora aurea</name>
    <dbReference type="NCBI Taxonomy" id="335848"/>
    <lineage>
        <taxon>Eukaryota</taxon>
        <taxon>Fungi</taxon>
        <taxon>Dikarya</taxon>
        <taxon>Ascomycota</taxon>
        <taxon>Pezizomycotina</taxon>
        <taxon>Sordariomycetes</taxon>
        <taxon>Xylariomycetidae</taxon>
        <taxon>Amphisphaeriales</taxon>
        <taxon>Apiosporaceae</taxon>
        <taxon>Apiospora</taxon>
    </lineage>
</organism>
<evidence type="ECO:0000256" key="1">
    <source>
        <dbReference type="ARBA" id="ARBA00022737"/>
    </source>
</evidence>